<name>A0A2I1KT30_9ACTO</name>
<accession>A0A2I1KT30</accession>
<dbReference type="Pfam" id="PF00857">
    <property type="entry name" value="Isochorismatase"/>
    <property type="match status" value="1"/>
</dbReference>
<comment type="caution">
    <text evidence="3">The sequence shown here is derived from an EMBL/GenBank/DDBJ whole genome shotgun (WGS) entry which is preliminary data.</text>
</comment>
<sequence length="197" mass="21101">MALPQPQPTTWQQSTGIDASRAALVVVDVLGGSGEVIEPLHEMAANAVALAQGARAAGVPVFFACDNHLPGTDLETELWGAHSVRGTEDSKPLDAFQVTDADYVVPKRRYSAFVGTDLDLTLRELGREVLIVVGFDTNICVLHTLASAYYLGYRTIVPADATASFLVGTQDGGLEYFSRVFDSRVVTMAQVLTELQG</sequence>
<evidence type="ECO:0000313" key="3">
    <source>
        <dbReference type="EMBL" id="PKY98786.1"/>
    </source>
</evidence>
<dbReference type="GeneID" id="81708318"/>
<feature type="domain" description="Isochorismatase-like" evidence="2">
    <location>
        <begin position="23"/>
        <end position="181"/>
    </location>
</feature>
<dbReference type="GO" id="GO:0016787">
    <property type="term" value="F:hydrolase activity"/>
    <property type="evidence" value="ECO:0007669"/>
    <property type="project" value="UniProtKB-KW"/>
</dbReference>
<dbReference type="InterPro" id="IPR000868">
    <property type="entry name" value="Isochorismatase-like_dom"/>
</dbReference>
<organism evidence="3 4">
    <name type="scientific">Actinomyces urogenitalis</name>
    <dbReference type="NCBI Taxonomy" id="103621"/>
    <lineage>
        <taxon>Bacteria</taxon>
        <taxon>Bacillati</taxon>
        <taxon>Actinomycetota</taxon>
        <taxon>Actinomycetes</taxon>
        <taxon>Actinomycetales</taxon>
        <taxon>Actinomycetaceae</taxon>
        <taxon>Actinomyces</taxon>
    </lineage>
</organism>
<evidence type="ECO:0000256" key="1">
    <source>
        <dbReference type="ARBA" id="ARBA00022801"/>
    </source>
</evidence>
<dbReference type="SUPFAM" id="SSF52499">
    <property type="entry name" value="Isochorismatase-like hydrolases"/>
    <property type="match status" value="1"/>
</dbReference>
<dbReference type="PANTHER" id="PTHR43540:SF6">
    <property type="entry name" value="ISOCHORISMATASE-LIKE DOMAIN-CONTAINING PROTEIN"/>
    <property type="match status" value="1"/>
</dbReference>
<reference evidence="3 4" key="1">
    <citation type="submission" date="2017-12" db="EMBL/GenBank/DDBJ databases">
        <title>Phylogenetic diversity of female urinary microbiome.</title>
        <authorList>
            <person name="Thomas-White K."/>
            <person name="Wolfe A.J."/>
        </authorList>
    </citation>
    <scope>NUCLEOTIDE SEQUENCE [LARGE SCALE GENOMIC DNA]</scope>
    <source>
        <strain evidence="3 4">UMB0319</strain>
    </source>
</reference>
<dbReference type="AlphaFoldDB" id="A0A2I1KT30"/>
<proteinExistence type="predicted"/>
<dbReference type="RefSeq" id="WP_101638085.1">
    <property type="nucleotide sequence ID" value="NZ_PKHA01000004.1"/>
</dbReference>
<dbReference type="CDD" id="cd00431">
    <property type="entry name" value="cysteine_hydrolases"/>
    <property type="match status" value="1"/>
</dbReference>
<dbReference type="InterPro" id="IPR050272">
    <property type="entry name" value="Isochorismatase-like_hydrls"/>
</dbReference>
<evidence type="ECO:0000259" key="2">
    <source>
        <dbReference type="Pfam" id="PF00857"/>
    </source>
</evidence>
<dbReference type="EMBL" id="PKHA01000004">
    <property type="protein sequence ID" value="PKY98786.1"/>
    <property type="molecule type" value="Genomic_DNA"/>
</dbReference>
<protein>
    <submittedName>
        <fullName evidence="3">Cysteine hydrolase</fullName>
    </submittedName>
</protein>
<gene>
    <name evidence="3" type="ORF">CYJ26_05145</name>
</gene>
<dbReference type="InterPro" id="IPR036380">
    <property type="entry name" value="Isochorismatase-like_sf"/>
</dbReference>
<keyword evidence="1 3" id="KW-0378">Hydrolase</keyword>
<dbReference type="Gene3D" id="3.40.50.850">
    <property type="entry name" value="Isochorismatase-like"/>
    <property type="match status" value="1"/>
</dbReference>
<dbReference type="Proteomes" id="UP000234778">
    <property type="component" value="Unassembled WGS sequence"/>
</dbReference>
<dbReference type="PANTHER" id="PTHR43540">
    <property type="entry name" value="PEROXYUREIDOACRYLATE/UREIDOACRYLATE AMIDOHYDROLASE-RELATED"/>
    <property type="match status" value="1"/>
</dbReference>
<evidence type="ECO:0000313" key="4">
    <source>
        <dbReference type="Proteomes" id="UP000234778"/>
    </source>
</evidence>